<proteinExistence type="predicted"/>
<feature type="domain" description="N-acetyltransferase" evidence="1">
    <location>
        <begin position="3"/>
        <end position="145"/>
    </location>
</feature>
<dbReference type="AlphaFoldDB" id="B1KK84"/>
<dbReference type="SUPFAM" id="SSF55729">
    <property type="entry name" value="Acyl-CoA N-acyltransferases (Nat)"/>
    <property type="match status" value="1"/>
</dbReference>
<dbReference type="CDD" id="cd04301">
    <property type="entry name" value="NAT_SF"/>
    <property type="match status" value="1"/>
</dbReference>
<dbReference type="Pfam" id="PF13673">
    <property type="entry name" value="Acetyltransf_10"/>
    <property type="match status" value="1"/>
</dbReference>
<dbReference type="Gene3D" id="3.40.630.30">
    <property type="match status" value="1"/>
</dbReference>
<dbReference type="HOGENOM" id="CLU_013985_22_2_6"/>
<accession>B1KK84</accession>
<dbReference type="InterPro" id="IPR000182">
    <property type="entry name" value="GNAT_dom"/>
</dbReference>
<gene>
    <name evidence="2" type="ordered locus">Swoo_4463</name>
</gene>
<keyword evidence="2" id="KW-0808">Transferase</keyword>
<name>B1KK84_SHEWM</name>
<evidence type="ECO:0000313" key="2">
    <source>
        <dbReference type="EMBL" id="ACA88715.1"/>
    </source>
</evidence>
<dbReference type="STRING" id="392500.Swoo_4463"/>
<organism evidence="2 3">
    <name type="scientific">Shewanella woodyi (strain ATCC 51908 / MS32)</name>
    <dbReference type="NCBI Taxonomy" id="392500"/>
    <lineage>
        <taxon>Bacteria</taxon>
        <taxon>Pseudomonadati</taxon>
        <taxon>Pseudomonadota</taxon>
        <taxon>Gammaproteobacteria</taxon>
        <taxon>Alteromonadales</taxon>
        <taxon>Shewanellaceae</taxon>
        <taxon>Shewanella</taxon>
    </lineage>
</organism>
<dbReference type="GO" id="GO:0016747">
    <property type="term" value="F:acyltransferase activity, transferring groups other than amino-acyl groups"/>
    <property type="evidence" value="ECO:0007669"/>
    <property type="project" value="InterPro"/>
</dbReference>
<sequence>MGYTLRKAKESDLEYLLQLRRLTMDDYLSQNGVDISDKEHLFRIKFNFSDAKIILVNGVKAGLFKASYTASNSQWYIYQVQIHPNYQGLGIGSKIILDLCQQALTNDLSVGLSVLKSNPAKSLYERLGFSVTSSTNCEYEMVYNS</sequence>
<dbReference type="InterPro" id="IPR016181">
    <property type="entry name" value="Acyl_CoA_acyltransferase"/>
</dbReference>
<evidence type="ECO:0000259" key="1">
    <source>
        <dbReference type="PROSITE" id="PS51186"/>
    </source>
</evidence>
<dbReference type="EMBL" id="CP000961">
    <property type="protein sequence ID" value="ACA88715.1"/>
    <property type="molecule type" value="Genomic_DNA"/>
</dbReference>
<evidence type="ECO:0000313" key="3">
    <source>
        <dbReference type="Proteomes" id="UP000002168"/>
    </source>
</evidence>
<dbReference type="Proteomes" id="UP000002168">
    <property type="component" value="Chromosome"/>
</dbReference>
<reference evidence="2 3" key="1">
    <citation type="submission" date="2008-02" db="EMBL/GenBank/DDBJ databases">
        <title>Complete sequence of Shewanella woodyi ATCC 51908.</title>
        <authorList>
            <consortium name="US DOE Joint Genome Institute"/>
            <person name="Copeland A."/>
            <person name="Lucas S."/>
            <person name="Lapidus A."/>
            <person name="Glavina del Rio T."/>
            <person name="Dalin E."/>
            <person name="Tice H."/>
            <person name="Bruce D."/>
            <person name="Goodwin L."/>
            <person name="Pitluck S."/>
            <person name="Sims D."/>
            <person name="Brettin T."/>
            <person name="Detter J.C."/>
            <person name="Han C."/>
            <person name="Kuske C.R."/>
            <person name="Schmutz J."/>
            <person name="Larimer F."/>
            <person name="Land M."/>
            <person name="Hauser L."/>
            <person name="Kyrpides N."/>
            <person name="Lykidis A."/>
            <person name="Zhao J.-S."/>
            <person name="Richardson P."/>
        </authorList>
    </citation>
    <scope>NUCLEOTIDE SEQUENCE [LARGE SCALE GENOMIC DNA]</scope>
    <source>
        <strain evidence="3">ATCC 51908 / MS32</strain>
    </source>
</reference>
<dbReference type="KEGG" id="swd:Swoo_4463"/>
<protein>
    <submittedName>
        <fullName evidence="2">GCN5-related N-acetyltransferase</fullName>
    </submittedName>
</protein>
<dbReference type="PROSITE" id="PS51186">
    <property type="entry name" value="GNAT"/>
    <property type="match status" value="1"/>
</dbReference>
<keyword evidence="3" id="KW-1185">Reference proteome</keyword>
<dbReference type="eggNOG" id="COG0456">
    <property type="taxonomic scope" value="Bacteria"/>
</dbReference>